<gene>
    <name evidence="2" type="ORF">SAMN05192529_10465</name>
</gene>
<dbReference type="STRING" id="551991.SAMN05192529_10465"/>
<feature type="domain" description="N-acetyltransferase" evidence="1">
    <location>
        <begin position="11"/>
        <end position="93"/>
    </location>
</feature>
<accession>A0A1H3WZB5</accession>
<proteinExistence type="predicted"/>
<reference evidence="2 3" key="1">
    <citation type="submission" date="2016-10" db="EMBL/GenBank/DDBJ databases">
        <authorList>
            <person name="de Groot N.N."/>
        </authorList>
    </citation>
    <scope>NUCLEOTIDE SEQUENCE [LARGE SCALE GENOMIC DNA]</scope>
    <source>
        <strain evidence="2 3">Vu-144</strain>
    </source>
</reference>
<dbReference type="OrthoDB" id="1120671at2"/>
<evidence type="ECO:0000259" key="1">
    <source>
        <dbReference type="PROSITE" id="PS51729"/>
    </source>
</evidence>
<dbReference type="PANTHER" id="PTHR31435:SF9">
    <property type="entry name" value="PROTEIN NATD1"/>
    <property type="match status" value="1"/>
</dbReference>
<protein>
    <recommendedName>
        <fullName evidence="1">N-acetyltransferase domain-containing protein</fullName>
    </recommendedName>
</protein>
<dbReference type="EMBL" id="FNQY01000004">
    <property type="protein sequence ID" value="SDZ91764.1"/>
    <property type="molecule type" value="Genomic_DNA"/>
</dbReference>
<dbReference type="Gene3D" id="3.40.630.30">
    <property type="match status" value="1"/>
</dbReference>
<evidence type="ECO:0000313" key="3">
    <source>
        <dbReference type="Proteomes" id="UP000199041"/>
    </source>
</evidence>
<keyword evidence="3" id="KW-1185">Reference proteome</keyword>
<dbReference type="SUPFAM" id="SSF55729">
    <property type="entry name" value="Acyl-CoA N-acyltransferases (Nat)"/>
    <property type="match status" value="1"/>
</dbReference>
<dbReference type="RefSeq" id="WP_091394489.1">
    <property type="nucleotide sequence ID" value="NZ_FNQY01000004.1"/>
</dbReference>
<dbReference type="PROSITE" id="PS51729">
    <property type="entry name" value="GNAT_YJDJ"/>
    <property type="match status" value="1"/>
</dbReference>
<dbReference type="Pfam" id="PF14542">
    <property type="entry name" value="Acetyltransf_CG"/>
    <property type="match status" value="1"/>
</dbReference>
<dbReference type="AlphaFoldDB" id="A0A1H3WZB5"/>
<organism evidence="2 3">
    <name type="scientific">Arachidicoccus rhizosphaerae</name>
    <dbReference type="NCBI Taxonomy" id="551991"/>
    <lineage>
        <taxon>Bacteria</taxon>
        <taxon>Pseudomonadati</taxon>
        <taxon>Bacteroidota</taxon>
        <taxon>Chitinophagia</taxon>
        <taxon>Chitinophagales</taxon>
        <taxon>Chitinophagaceae</taxon>
        <taxon>Arachidicoccus</taxon>
    </lineage>
</organism>
<dbReference type="InterPro" id="IPR016181">
    <property type="entry name" value="Acyl_CoA_acyltransferase"/>
</dbReference>
<evidence type="ECO:0000313" key="2">
    <source>
        <dbReference type="EMBL" id="SDZ91764.1"/>
    </source>
</evidence>
<dbReference type="InterPro" id="IPR031165">
    <property type="entry name" value="GNAT_YJDJ"/>
</dbReference>
<name>A0A1H3WZB5_9BACT</name>
<sequence>MNNKYTTLALINNTAEHKLELPIPGSEGYAFVRYGLKDNHIDLHHIEVSRNLRGQGIASDLAAKVFEYIGQQGWTYTIYCSFLKTWKNRHEEA</sequence>
<dbReference type="InterPro" id="IPR045057">
    <property type="entry name" value="Gcn5-rel_NAT"/>
</dbReference>
<dbReference type="Proteomes" id="UP000199041">
    <property type="component" value="Unassembled WGS sequence"/>
</dbReference>
<dbReference type="PANTHER" id="PTHR31435">
    <property type="entry name" value="PROTEIN NATD1"/>
    <property type="match status" value="1"/>
</dbReference>